<name>A0A3P7NX99_9FIRM</name>
<dbReference type="InterPro" id="IPR001119">
    <property type="entry name" value="SLH_dom"/>
</dbReference>
<dbReference type="RefSeq" id="WP_125136887.1">
    <property type="nucleotide sequence ID" value="NZ_LR130778.1"/>
</dbReference>
<keyword evidence="4" id="KW-1185">Reference proteome</keyword>
<proteinExistence type="predicted"/>
<keyword evidence="1" id="KW-0677">Repeat</keyword>
<dbReference type="PROSITE" id="PS51272">
    <property type="entry name" value="SLH"/>
    <property type="match status" value="1"/>
</dbReference>
<sequence>MRISNREKILLTLVLTFITAWMVFVYALEPQMTNLKDLKQELRIGQQELEGLEKLVQDEDQVDTAIEEAYMAMKDKAGAYFNTTPQEEIILLLSDFLLMPYITEQVIGFEIPVWEEIDGIAFKKDVVNISYTGQYTSLLNMLKSMWSFPKHINMTTASIVKAQVDENEEIEEIEGNIQLEFYTFATDLEIQDDLYKWYVDDLFYKENPFSPSIQSDGIVRYLYMDENSDVFNFSRYFDFTDIAGHYMETEIQAFLEAGHLYLNPYLTFEPDQPMTRGEFIVLLDKVYDWPVVDSDLDLTTFDDYEELGSLENAFAKAIHRGYLSGFIVGYEDNTLRPKDPMTYGEVEFVMNKIKPESNFTWTTIGASLEANKSVPAKDWSDPFGILTKAEAVYLLYYFR</sequence>
<dbReference type="Proteomes" id="UP000279029">
    <property type="component" value="Chromosome"/>
</dbReference>
<dbReference type="Pfam" id="PF00395">
    <property type="entry name" value="SLH"/>
    <property type="match status" value="2"/>
</dbReference>
<feature type="domain" description="SLH" evidence="2">
    <location>
        <begin position="234"/>
        <end position="297"/>
    </location>
</feature>
<reference evidence="3 4" key="1">
    <citation type="submission" date="2018-09" db="EMBL/GenBank/DDBJ databases">
        <authorList>
            <person name="Postec A."/>
        </authorList>
    </citation>
    <scope>NUCLEOTIDE SEQUENCE [LARGE SCALE GENOMIC DNA]</scope>
    <source>
        <strain evidence="3">70B-A</strain>
    </source>
</reference>
<dbReference type="EMBL" id="LR130778">
    <property type="protein sequence ID" value="VDN47605.1"/>
    <property type="molecule type" value="Genomic_DNA"/>
</dbReference>
<dbReference type="AlphaFoldDB" id="A0A3P7NX99"/>
<evidence type="ECO:0000259" key="2">
    <source>
        <dbReference type="PROSITE" id="PS51272"/>
    </source>
</evidence>
<evidence type="ECO:0000313" key="3">
    <source>
        <dbReference type="EMBL" id="VDN47605.1"/>
    </source>
</evidence>
<protein>
    <recommendedName>
        <fullName evidence="2">SLH domain-containing protein</fullName>
    </recommendedName>
</protein>
<evidence type="ECO:0000313" key="4">
    <source>
        <dbReference type="Proteomes" id="UP000279029"/>
    </source>
</evidence>
<gene>
    <name evidence="3" type="ORF">PATL70BA_1716</name>
</gene>
<dbReference type="OrthoDB" id="1704601at2"/>
<accession>A0A3P7NX99</accession>
<dbReference type="KEGG" id="cbar:PATL70BA_1716"/>
<organism evidence="3 4">
    <name type="scientific">Petrocella atlantisensis</name>
    <dbReference type="NCBI Taxonomy" id="2173034"/>
    <lineage>
        <taxon>Bacteria</taxon>
        <taxon>Bacillati</taxon>
        <taxon>Bacillota</taxon>
        <taxon>Clostridia</taxon>
        <taxon>Lachnospirales</taxon>
        <taxon>Vallitaleaceae</taxon>
        <taxon>Petrocella</taxon>
    </lineage>
</organism>
<evidence type="ECO:0000256" key="1">
    <source>
        <dbReference type="ARBA" id="ARBA00022737"/>
    </source>
</evidence>